<evidence type="ECO:0000313" key="2">
    <source>
        <dbReference type="Proteomes" id="UP000507470"/>
    </source>
</evidence>
<dbReference type="OrthoDB" id="6152038at2759"/>
<dbReference type="EMBL" id="CACVKT020004391">
    <property type="protein sequence ID" value="CAC5389904.1"/>
    <property type="molecule type" value="Genomic_DNA"/>
</dbReference>
<sequence>MQLAGLPLLDRHKEGNVHFLGASEKTEIMDVAQLVIKDIQNVNEQNIESYDAFKKQKCVINTQLDVVVADFSMTSYCCNHLGASANKFCPRCHAEADNFNEIVRLRTPAETQRTIQRIDMRSNESDKKRLRTLTGVKENDNCFWDVLDPHRDIPVGLLHLIPLGLAKHIIKFVLNNVGSDTVEKLSYHLIDTLGNGYKDFFKHFNSRQGKDLKSYLQIAPFNLLYAKVPSKFIDMVTCLANIHKKLNKDSFTSSDYDDLRYNIRQYHEQIKRDAPELKKKVKSHLLLHVVS</sequence>
<dbReference type="Proteomes" id="UP000507470">
    <property type="component" value="Unassembled WGS sequence"/>
</dbReference>
<name>A0A6J8C478_MYTCO</name>
<reference evidence="1 2" key="1">
    <citation type="submission" date="2020-06" db="EMBL/GenBank/DDBJ databases">
        <authorList>
            <person name="Li R."/>
            <person name="Bekaert M."/>
        </authorList>
    </citation>
    <scope>NUCLEOTIDE SEQUENCE [LARGE SCALE GENOMIC DNA]</scope>
    <source>
        <strain evidence="2">wild</strain>
    </source>
</reference>
<accession>A0A6J8C478</accession>
<dbReference type="AlphaFoldDB" id="A0A6J8C478"/>
<evidence type="ECO:0000313" key="1">
    <source>
        <dbReference type="EMBL" id="CAC5389904.1"/>
    </source>
</evidence>
<organism evidence="1 2">
    <name type="scientific">Mytilus coruscus</name>
    <name type="common">Sea mussel</name>
    <dbReference type="NCBI Taxonomy" id="42192"/>
    <lineage>
        <taxon>Eukaryota</taxon>
        <taxon>Metazoa</taxon>
        <taxon>Spiralia</taxon>
        <taxon>Lophotrochozoa</taxon>
        <taxon>Mollusca</taxon>
        <taxon>Bivalvia</taxon>
        <taxon>Autobranchia</taxon>
        <taxon>Pteriomorphia</taxon>
        <taxon>Mytilida</taxon>
        <taxon>Mytiloidea</taxon>
        <taxon>Mytilidae</taxon>
        <taxon>Mytilinae</taxon>
        <taxon>Mytilus</taxon>
    </lineage>
</organism>
<proteinExistence type="predicted"/>
<protein>
    <submittedName>
        <fullName evidence="1">Uncharacterized protein</fullName>
    </submittedName>
</protein>
<keyword evidence="2" id="KW-1185">Reference proteome</keyword>
<gene>
    <name evidence="1" type="ORF">MCOR_25036</name>
</gene>